<dbReference type="Pfam" id="PF00005">
    <property type="entry name" value="ABC_tran"/>
    <property type="match status" value="1"/>
</dbReference>
<dbReference type="RefSeq" id="WP_150919931.1">
    <property type="nucleotide sequence ID" value="NZ_CP044232.1"/>
</dbReference>
<keyword evidence="5" id="KW-1185">Reference proteome</keyword>
<gene>
    <name evidence="4" type="ORF">F6J85_10305</name>
</gene>
<keyword evidence="1" id="KW-0813">Transport</keyword>
<dbReference type="Proteomes" id="UP000325516">
    <property type="component" value="Chromosome"/>
</dbReference>
<accession>A0A5J6L4Z4</accession>
<name>A0A5J5JKN7_9MICO</name>
<dbReference type="KEGG" id="mlz:F6J85_10305"/>
<dbReference type="GO" id="GO:0016887">
    <property type="term" value="F:ATP hydrolysis activity"/>
    <property type="evidence" value="ECO:0007669"/>
    <property type="project" value="InterPro"/>
</dbReference>
<sequence length="270" mass="29121">MTRDLATDVALTASHVSKAFGTGDDRVEVIRGLHLQIRAGDVTCLVGPSGVGKTTLLRLLAGLAAPTSGTVSLGDAEITAPSEKIAVVFQDYRGSLMPWMKVAQNVAFPLEGRGVGKVERLRRANEALEVVGLGGNEDKYPWQLSGGMQQRVAIARALAYEAPIMLMDEPFGSLDAQTRFDLEDLVLRLRNDIGITIVVVTHDIDEAVYLGDRVVVLGGRPSVIVDDVEVPLGRERTQLTTKSTPTFVELRTRVLGEIQQYGLTPTATSE</sequence>
<organism evidence="4 5">
    <name type="scientific">Microbacterium lushaniae</name>
    <dbReference type="NCBI Taxonomy" id="2614639"/>
    <lineage>
        <taxon>Bacteria</taxon>
        <taxon>Bacillati</taxon>
        <taxon>Actinomycetota</taxon>
        <taxon>Actinomycetes</taxon>
        <taxon>Micrococcales</taxon>
        <taxon>Microbacteriaceae</taxon>
        <taxon>Microbacterium</taxon>
    </lineage>
</organism>
<dbReference type="PROSITE" id="PS50893">
    <property type="entry name" value="ABC_TRANSPORTER_2"/>
    <property type="match status" value="1"/>
</dbReference>
<dbReference type="EMBL" id="CP044232">
    <property type="protein sequence ID" value="QEW03455.1"/>
    <property type="molecule type" value="Genomic_DNA"/>
</dbReference>
<dbReference type="SUPFAM" id="SSF52540">
    <property type="entry name" value="P-loop containing nucleoside triphosphate hydrolases"/>
    <property type="match status" value="1"/>
</dbReference>
<evidence type="ECO:0000256" key="3">
    <source>
        <dbReference type="ARBA" id="ARBA00022840"/>
    </source>
</evidence>
<proteinExistence type="predicted"/>
<dbReference type="AlphaFoldDB" id="A0A5J5JKN7"/>
<dbReference type="InterPro" id="IPR050166">
    <property type="entry name" value="ABC_transporter_ATP-bind"/>
</dbReference>
<dbReference type="PROSITE" id="PS00211">
    <property type="entry name" value="ABC_TRANSPORTER_1"/>
    <property type="match status" value="1"/>
</dbReference>
<dbReference type="SMART" id="SM00382">
    <property type="entry name" value="AAA"/>
    <property type="match status" value="1"/>
</dbReference>
<evidence type="ECO:0000313" key="4">
    <source>
        <dbReference type="EMBL" id="QEW03455.1"/>
    </source>
</evidence>
<dbReference type="InterPro" id="IPR027417">
    <property type="entry name" value="P-loop_NTPase"/>
</dbReference>
<dbReference type="PANTHER" id="PTHR42788:SF13">
    <property type="entry name" value="ALIPHATIC SULFONATES IMPORT ATP-BINDING PROTEIN SSUB"/>
    <property type="match status" value="1"/>
</dbReference>
<dbReference type="Gene3D" id="3.40.50.300">
    <property type="entry name" value="P-loop containing nucleotide triphosphate hydrolases"/>
    <property type="match status" value="1"/>
</dbReference>
<evidence type="ECO:0000313" key="5">
    <source>
        <dbReference type="Proteomes" id="UP000325516"/>
    </source>
</evidence>
<dbReference type="PANTHER" id="PTHR42788">
    <property type="entry name" value="TAURINE IMPORT ATP-BINDING PROTEIN-RELATED"/>
    <property type="match status" value="1"/>
</dbReference>
<reference evidence="5" key="1">
    <citation type="submission" date="2019-09" db="EMBL/GenBank/DDBJ databases">
        <title>Mumia zhuanghuii sp. nov. isolated from the intestinal contents of plateau pika (Ochotona curzoniae) in the Qinghai-Tibet plateau of China.</title>
        <authorList>
            <person name="Tian Z."/>
        </authorList>
    </citation>
    <scope>NUCLEOTIDE SEQUENCE [LARGE SCALE GENOMIC DNA]</scope>
    <source>
        <strain evidence="5">L-031</strain>
    </source>
</reference>
<protein>
    <submittedName>
        <fullName evidence="4">ABC transporter ATP-binding protein</fullName>
    </submittedName>
</protein>
<evidence type="ECO:0000256" key="1">
    <source>
        <dbReference type="ARBA" id="ARBA00022448"/>
    </source>
</evidence>
<keyword evidence="2" id="KW-0547">Nucleotide-binding</keyword>
<dbReference type="InterPro" id="IPR003593">
    <property type="entry name" value="AAA+_ATPase"/>
</dbReference>
<accession>A0A5J5JKN7</accession>
<dbReference type="CDD" id="cd03293">
    <property type="entry name" value="ABC_NrtD_SsuB_transporters"/>
    <property type="match status" value="1"/>
</dbReference>
<dbReference type="GO" id="GO:0005524">
    <property type="term" value="F:ATP binding"/>
    <property type="evidence" value="ECO:0007669"/>
    <property type="project" value="UniProtKB-KW"/>
</dbReference>
<evidence type="ECO:0000256" key="2">
    <source>
        <dbReference type="ARBA" id="ARBA00022741"/>
    </source>
</evidence>
<keyword evidence="3 4" id="KW-0067">ATP-binding</keyword>
<dbReference type="InterPro" id="IPR003439">
    <property type="entry name" value="ABC_transporter-like_ATP-bd"/>
</dbReference>
<dbReference type="InterPro" id="IPR017871">
    <property type="entry name" value="ABC_transporter-like_CS"/>
</dbReference>